<feature type="compositionally biased region" description="Basic residues" evidence="1">
    <location>
        <begin position="378"/>
        <end position="389"/>
    </location>
</feature>
<sequence length="409" mass="45202">MDDAKRGHLNGAGRWVNAWTPSTQGGGEEASAGKPSEPRATTMRALEFGGRRWEESEGDGRRPEKLRLLLRLLLLNHRLALPESQDEADADNAGEPQVHGKVNQYGARALRELAEFLDREHPKLGARLERTPFVRFQLELADRTCSETRAMNPLSALEQCMVQYVVKFVAGLARLDRKQEAVDKGALNCAGLWQAFETLRNAQRVMEQEEAAGGGRSQAGRGLARTLFPGVVELDVVTTYPSECPSLVNEQPTIVLTDRKATRSIVEQTSLQTRDLNKMTNRLMLTSAYLSQFPLQHRTASLSSQMTTTSWMMWRQETQNSQSTSTPIHATSSLKATPQTPPDGKVRSSRRACPELQAALPTLEELASEFDAGEKAQKSSKHCSPRHSKSAVGGRIDDGVEGKEAKEEK</sequence>
<dbReference type="EMBL" id="JAZHXJ010000921">
    <property type="protein sequence ID" value="KAL1848487.1"/>
    <property type="molecule type" value="Genomic_DNA"/>
</dbReference>
<feature type="compositionally biased region" description="Basic and acidic residues" evidence="1">
    <location>
        <begin position="395"/>
        <end position="409"/>
    </location>
</feature>
<organism evidence="2 3">
    <name type="scientific">Phialemonium thermophilum</name>
    <dbReference type="NCBI Taxonomy" id="223376"/>
    <lineage>
        <taxon>Eukaryota</taxon>
        <taxon>Fungi</taxon>
        <taxon>Dikarya</taxon>
        <taxon>Ascomycota</taxon>
        <taxon>Pezizomycotina</taxon>
        <taxon>Sordariomycetes</taxon>
        <taxon>Sordariomycetidae</taxon>
        <taxon>Cephalothecales</taxon>
        <taxon>Cephalothecaceae</taxon>
        <taxon>Phialemonium</taxon>
    </lineage>
</organism>
<accession>A0ABR3VYQ6</accession>
<dbReference type="Proteomes" id="UP001586593">
    <property type="component" value="Unassembled WGS sequence"/>
</dbReference>
<comment type="caution">
    <text evidence="2">The sequence shown here is derived from an EMBL/GenBank/DDBJ whole genome shotgun (WGS) entry which is preliminary data.</text>
</comment>
<protein>
    <submittedName>
        <fullName evidence="2">Uncharacterized protein</fullName>
    </submittedName>
</protein>
<proteinExistence type="predicted"/>
<evidence type="ECO:0000313" key="2">
    <source>
        <dbReference type="EMBL" id="KAL1848487.1"/>
    </source>
</evidence>
<feature type="compositionally biased region" description="Polar residues" evidence="1">
    <location>
        <begin position="317"/>
        <end position="338"/>
    </location>
</feature>
<evidence type="ECO:0000256" key="1">
    <source>
        <dbReference type="SAM" id="MobiDB-lite"/>
    </source>
</evidence>
<evidence type="ECO:0000313" key="3">
    <source>
        <dbReference type="Proteomes" id="UP001586593"/>
    </source>
</evidence>
<feature type="region of interest" description="Disordered" evidence="1">
    <location>
        <begin position="1"/>
        <end position="41"/>
    </location>
</feature>
<feature type="region of interest" description="Disordered" evidence="1">
    <location>
        <begin position="369"/>
        <end position="409"/>
    </location>
</feature>
<gene>
    <name evidence="2" type="ORF">VTK73DRAFT_10128</name>
</gene>
<reference evidence="2 3" key="1">
    <citation type="journal article" date="2024" name="Commun. Biol.">
        <title>Comparative genomic analysis of thermophilic fungi reveals convergent evolutionary adaptations and gene losses.</title>
        <authorList>
            <person name="Steindorff A.S."/>
            <person name="Aguilar-Pontes M.V."/>
            <person name="Robinson A.J."/>
            <person name="Andreopoulos B."/>
            <person name="LaButti K."/>
            <person name="Kuo A."/>
            <person name="Mondo S."/>
            <person name="Riley R."/>
            <person name="Otillar R."/>
            <person name="Haridas S."/>
            <person name="Lipzen A."/>
            <person name="Grimwood J."/>
            <person name="Schmutz J."/>
            <person name="Clum A."/>
            <person name="Reid I.D."/>
            <person name="Moisan M.C."/>
            <person name="Butler G."/>
            <person name="Nguyen T.T.M."/>
            <person name="Dewar K."/>
            <person name="Conant G."/>
            <person name="Drula E."/>
            <person name="Henrissat B."/>
            <person name="Hansel C."/>
            <person name="Singer S."/>
            <person name="Hutchinson M.I."/>
            <person name="de Vries R.P."/>
            <person name="Natvig D.O."/>
            <person name="Powell A.J."/>
            <person name="Tsang A."/>
            <person name="Grigoriev I.V."/>
        </authorList>
    </citation>
    <scope>NUCLEOTIDE SEQUENCE [LARGE SCALE GENOMIC DNA]</scope>
    <source>
        <strain evidence="2 3">ATCC 24622</strain>
    </source>
</reference>
<feature type="region of interest" description="Disordered" evidence="1">
    <location>
        <begin position="317"/>
        <end position="354"/>
    </location>
</feature>
<keyword evidence="3" id="KW-1185">Reference proteome</keyword>
<name>A0ABR3VYQ6_9PEZI</name>